<evidence type="ECO:0000313" key="1">
    <source>
        <dbReference type="EMBL" id="RLP76782.1"/>
    </source>
</evidence>
<dbReference type="Proteomes" id="UP000272503">
    <property type="component" value="Unassembled WGS sequence"/>
</dbReference>
<gene>
    <name evidence="1" type="ORF">D9V32_03830</name>
</gene>
<protein>
    <recommendedName>
        <fullName evidence="3">Cupin domain-containing protein</fullName>
    </recommendedName>
</protein>
<accession>A0A3L7ABN5</accession>
<name>A0A3L7ABN5_9MICO</name>
<keyword evidence="2" id="KW-1185">Reference proteome</keyword>
<reference evidence="1 2" key="1">
    <citation type="submission" date="2018-10" db="EMBL/GenBank/DDBJ databases">
        <authorList>
            <person name="Li J."/>
        </authorList>
    </citation>
    <scope>NUCLEOTIDE SEQUENCE [LARGE SCALE GENOMIC DNA]</scope>
    <source>
        <strain evidence="1 2">IF 016277</strain>
    </source>
</reference>
<evidence type="ECO:0000313" key="2">
    <source>
        <dbReference type="Proteomes" id="UP000272503"/>
    </source>
</evidence>
<organism evidence="1 2">
    <name type="scientific">Mycetocola tolaasinivorans</name>
    <dbReference type="NCBI Taxonomy" id="76635"/>
    <lineage>
        <taxon>Bacteria</taxon>
        <taxon>Bacillati</taxon>
        <taxon>Actinomycetota</taxon>
        <taxon>Actinomycetes</taxon>
        <taxon>Micrococcales</taxon>
        <taxon>Microbacteriaceae</taxon>
        <taxon>Mycetocola</taxon>
    </lineage>
</organism>
<sequence length="220" mass="24171">MTDADHWELTHRAVVVNLAASPARIDVPLGGVIRPLSSTLLTAGTPVSGALLGVFPVPEQAPTEESVRALGWQDFFGSRPVGGEENPGVPVLLRSPQAIVGSVSLVPAHALEDSRAGASPQEYVVRLNLWFSPAGTHCGIHREHPFIETHTQLVGRGRMQKFRTRDPETLFEEQLLAPGQTQPTIFGRWDHGTLTYPWHQYHAETDVIWLAVEYHAQRSA</sequence>
<proteinExistence type="predicted"/>
<dbReference type="EMBL" id="RCUX01000003">
    <property type="protein sequence ID" value="RLP76782.1"/>
    <property type="molecule type" value="Genomic_DNA"/>
</dbReference>
<dbReference type="Gene3D" id="2.60.120.990">
    <property type="match status" value="1"/>
</dbReference>
<comment type="caution">
    <text evidence="1">The sequence shown here is derived from an EMBL/GenBank/DDBJ whole genome shotgun (WGS) entry which is preliminary data.</text>
</comment>
<evidence type="ECO:0008006" key="3">
    <source>
        <dbReference type="Google" id="ProtNLM"/>
    </source>
</evidence>
<dbReference type="AlphaFoldDB" id="A0A3L7ABN5"/>